<dbReference type="PANTHER" id="PTHR30313:SF2">
    <property type="entry name" value="DNA PRIMASE"/>
    <property type="match status" value="1"/>
</dbReference>
<evidence type="ECO:0000256" key="1">
    <source>
        <dbReference type="ARBA" id="ARBA00022478"/>
    </source>
</evidence>
<keyword evidence="7 12" id="KW-0863">Zinc-finger</keyword>
<evidence type="ECO:0000256" key="8">
    <source>
        <dbReference type="ARBA" id="ARBA00022833"/>
    </source>
</evidence>
<dbReference type="GO" id="GO:0006269">
    <property type="term" value="P:DNA replication, synthesis of primer"/>
    <property type="evidence" value="ECO:0007669"/>
    <property type="project" value="UniProtKB-UniRule"/>
</dbReference>
<dbReference type="InterPro" id="IPR002694">
    <property type="entry name" value="Znf_CHC2"/>
</dbReference>
<dbReference type="SMART" id="SM00493">
    <property type="entry name" value="TOPRIM"/>
    <property type="match status" value="1"/>
</dbReference>
<feature type="domain" description="Toprim" evidence="15">
    <location>
        <begin position="253"/>
        <end position="332"/>
    </location>
</feature>
<evidence type="ECO:0000256" key="9">
    <source>
        <dbReference type="ARBA" id="ARBA00022842"/>
    </source>
</evidence>
<evidence type="ECO:0000256" key="12">
    <source>
        <dbReference type="HAMAP-Rule" id="MF_00974"/>
    </source>
</evidence>
<dbReference type="PROSITE" id="PS50880">
    <property type="entry name" value="TOPRIM"/>
    <property type="match status" value="1"/>
</dbReference>
<dbReference type="InterPro" id="IPR006171">
    <property type="entry name" value="TOPRIM_dom"/>
</dbReference>
<keyword evidence="11 12" id="KW-0804">Transcription</keyword>
<sequence length="587" mass="66545">MEDNVSKIKGRLDVVDVISGYLKLQKAGMNFKARCPFHNEKTPSFVVSPERQVWHCFGCSKGGDMFTFVQDIEGVEFPEALRILATKAGVEIGSFNPDVKDDKARLYEVCESATKFFEKQFNSNTGKLALEYLKNRGVVDSTILEFRLGFAPNDWNALGTFLKNCGYSETEMIDAGMAVKRNDGSGVYDRFRSRIMFPVFDLNDRVIGFSARIFGTEDKETAKYINTPQTRIYDKSGVLYGLNKARMEIKRSDLCILVEGNMDTLMSHQAGVKNVVASSGTALAQNHLKFIKRYTTNLCLCLDSDKAGNMATKKDILLALGENFRVTGIEIQDNECKDPADLIRKNPSNWVQTAAEEKQILEIVFNKALSKFDRLSVEGKKSIINELAPFIKKLATYTEKNYWTGQLAIELRTKEEIISNDIQLSKGELEINKNTQDKIQPTIATDLLSDTLLSLIMKDPVLFKDDLKNINPELLDDQTAEAIVTLTSINSNNVADLLKDFRDKNHSYKLEFAYLKSQEFWKDSKDEELKTEFTNLMHKLEERHLRIKLEKIGFEMRTGDNKTNQLALASEANKVLNRLGEIHRSDN</sequence>
<dbReference type="InterPro" id="IPR034151">
    <property type="entry name" value="TOPRIM_DnaG_bac"/>
</dbReference>
<dbReference type="InterPro" id="IPR050219">
    <property type="entry name" value="DnaG_primase"/>
</dbReference>
<keyword evidence="6 12" id="KW-0479">Metal-binding</keyword>
<evidence type="ECO:0000256" key="4">
    <source>
        <dbReference type="ARBA" id="ARBA00022695"/>
    </source>
</evidence>
<dbReference type="SMART" id="SM00400">
    <property type="entry name" value="ZnF_CHCC"/>
    <property type="match status" value="1"/>
</dbReference>
<gene>
    <name evidence="12" type="primary">dnaG</name>
    <name evidence="16" type="ORF">A2649_00035</name>
</gene>
<evidence type="ECO:0000313" key="16">
    <source>
        <dbReference type="EMBL" id="OGM98575.1"/>
    </source>
</evidence>
<evidence type="ECO:0000256" key="2">
    <source>
        <dbReference type="ARBA" id="ARBA00022515"/>
    </source>
</evidence>
<protein>
    <recommendedName>
        <fullName evidence="12 13">DNA primase</fullName>
        <ecNumber evidence="12">2.7.7.101</ecNumber>
    </recommendedName>
</protein>
<dbReference type="CDD" id="cd03364">
    <property type="entry name" value="TOPRIM_DnaG_primases"/>
    <property type="match status" value="1"/>
</dbReference>
<dbReference type="STRING" id="1802661.A2649_00035"/>
<keyword evidence="10 12" id="KW-0238">DNA-binding</keyword>
<keyword evidence="8 12" id="KW-0862">Zinc</keyword>
<keyword evidence="2 12" id="KW-0639">Primosome</keyword>
<comment type="domain">
    <text evidence="12">Contains an N-terminal zinc-binding domain, a central core domain that contains the primase activity, and a C-terminal DnaB-binding domain.</text>
</comment>
<dbReference type="Gene3D" id="3.90.580.10">
    <property type="entry name" value="Zinc finger, CHC2-type domain"/>
    <property type="match status" value="1"/>
</dbReference>
<dbReference type="Pfam" id="PF08275">
    <property type="entry name" value="DNAG_N"/>
    <property type="match status" value="1"/>
</dbReference>
<dbReference type="SUPFAM" id="SSF57783">
    <property type="entry name" value="Zinc beta-ribbon"/>
    <property type="match status" value="1"/>
</dbReference>
<evidence type="ECO:0000313" key="17">
    <source>
        <dbReference type="Proteomes" id="UP000176893"/>
    </source>
</evidence>
<evidence type="ECO:0000256" key="10">
    <source>
        <dbReference type="ARBA" id="ARBA00023125"/>
    </source>
</evidence>
<keyword evidence="4 12" id="KW-0548">Nucleotidyltransferase</keyword>
<dbReference type="SUPFAM" id="SSF56731">
    <property type="entry name" value="DNA primase core"/>
    <property type="match status" value="1"/>
</dbReference>
<keyword evidence="9" id="KW-0460">Magnesium</keyword>
<dbReference type="EMBL" id="MGJB01000012">
    <property type="protein sequence ID" value="OGM98575.1"/>
    <property type="molecule type" value="Genomic_DNA"/>
</dbReference>
<comment type="function">
    <text evidence="12 13">RNA polymerase that catalyzes the synthesis of short RNA molecules used as primers for DNA polymerase during DNA replication.</text>
</comment>
<evidence type="ECO:0000256" key="14">
    <source>
        <dbReference type="PIRSR" id="PIRSR002811-1"/>
    </source>
</evidence>
<evidence type="ECO:0000256" key="3">
    <source>
        <dbReference type="ARBA" id="ARBA00022679"/>
    </source>
</evidence>
<dbReference type="Gene3D" id="3.90.980.10">
    <property type="entry name" value="DNA primase, catalytic core, N-terminal domain"/>
    <property type="match status" value="1"/>
</dbReference>
<dbReference type="GO" id="GO:0000428">
    <property type="term" value="C:DNA-directed RNA polymerase complex"/>
    <property type="evidence" value="ECO:0007669"/>
    <property type="project" value="UniProtKB-KW"/>
</dbReference>
<dbReference type="EC" id="2.7.7.101" evidence="12"/>
<evidence type="ECO:0000256" key="11">
    <source>
        <dbReference type="ARBA" id="ARBA00023163"/>
    </source>
</evidence>
<dbReference type="GO" id="GO:0003899">
    <property type="term" value="F:DNA-directed RNA polymerase activity"/>
    <property type="evidence" value="ECO:0007669"/>
    <property type="project" value="UniProtKB-UniRule"/>
</dbReference>
<evidence type="ECO:0000259" key="15">
    <source>
        <dbReference type="PROSITE" id="PS50880"/>
    </source>
</evidence>
<dbReference type="PANTHER" id="PTHR30313">
    <property type="entry name" value="DNA PRIMASE"/>
    <property type="match status" value="1"/>
</dbReference>
<proteinExistence type="inferred from homology"/>
<dbReference type="HAMAP" id="MF_00974">
    <property type="entry name" value="DNA_primase_DnaG"/>
    <property type="match status" value="1"/>
</dbReference>
<dbReference type="Gene3D" id="3.40.1360.10">
    <property type="match status" value="1"/>
</dbReference>
<evidence type="ECO:0000256" key="13">
    <source>
        <dbReference type="PIRNR" id="PIRNR002811"/>
    </source>
</evidence>
<evidence type="ECO:0000256" key="5">
    <source>
        <dbReference type="ARBA" id="ARBA00022705"/>
    </source>
</evidence>
<dbReference type="Pfam" id="PF01807">
    <property type="entry name" value="Zn_ribbon_DnaG"/>
    <property type="match status" value="1"/>
</dbReference>
<evidence type="ECO:0000256" key="7">
    <source>
        <dbReference type="ARBA" id="ARBA00022771"/>
    </source>
</evidence>
<dbReference type="Proteomes" id="UP000176893">
    <property type="component" value="Unassembled WGS sequence"/>
</dbReference>
<reference evidence="16 17" key="1">
    <citation type="journal article" date="2016" name="Nat. Commun.">
        <title>Thousands of microbial genomes shed light on interconnected biogeochemical processes in an aquifer system.</title>
        <authorList>
            <person name="Anantharaman K."/>
            <person name="Brown C.T."/>
            <person name="Hug L.A."/>
            <person name="Sharon I."/>
            <person name="Castelle C.J."/>
            <person name="Probst A.J."/>
            <person name="Thomas B.C."/>
            <person name="Singh A."/>
            <person name="Wilkins M.J."/>
            <person name="Karaoz U."/>
            <person name="Brodie E.L."/>
            <person name="Williams K.H."/>
            <person name="Hubbard S.S."/>
            <person name="Banfield J.F."/>
        </authorList>
    </citation>
    <scope>NUCLEOTIDE SEQUENCE [LARGE SCALE GENOMIC DNA]</scope>
</reference>
<keyword evidence="3 12" id="KW-0808">Transferase</keyword>
<dbReference type="Pfam" id="PF13155">
    <property type="entry name" value="Toprim_2"/>
    <property type="match status" value="1"/>
</dbReference>
<keyword evidence="5 12" id="KW-0235">DNA replication</keyword>
<dbReference type="InterPro" id="IPR037068">
    <property type="entry name" value="DNA_primase_core_N_sf"/>
</dbReference>
<keyword evidence="1 12" id="KW-0240">DNA-directed RNA polymerase</keyword>
<dbReference type="FunFam" id="3.90.580.10:FF:000001">
    <property type="entry name" value="DNA primase"/>
    <property type="match status" value="1"/>
</dbReference>
<comment type="cofactor">
    <cofactor evidence="12 13 14">
        <name>Zn(2+)</name>
        <dbReference type="ChEBI" id="CHEBI:29105"/>
    </cofactor>
    <text evidence="12 13 14">Binds 1 zinc ion per monomer.</text>
</comment>
<comment type="similarity">
    <text evidence="12 13">Belongs to the DnaG primase family.</text>
</comment>
<comment type="catalytic activity">
    <reaction evidence="12">
        <text>ssDNA + n NTP = ssDNA/pppN(pN)n-1 hybrid + (n-1) diphosphate.</text>
        <dbReference type="EC" id="2.7.7.101"/>
    </reaction>
</comment>
<dbReference type="GO" id="GO:0008270">
    <property type="term" value="F:zinc ion binding"/>
    <property type="evidence" value="ECO:0007669"/>
    <property type="project" value="UniProtKB-UniRule"/>
</dbReference>
<dbReference type="GO" id="GO:0003677">
    <property type="term" value="F:DNA binding"/>
    <property type="evidence" value="ECO:0007669"/>
    <property type="project" value="UniProtKB-KW"/>
</dbReference>
<evidence type="ECO:0000256" key="6">
    <source>
        <dbReference type="ARBA" id="ARBA00022723"/>
    </source>
</evidence>
<accession>A0A1F8EF11</accession>
<dbReference type="GO" id="GO:1990077">
    <property type="term" value="C:primosome complex"/>
    <property type="evidence" value="ECO:0007669"/>
    <property type="project" value="UniProtKB-KW"/>
</dbReference>
<comment type="subunit">
    <text evidence="12">Monomer. Interacts with DnaB.</text>
</comment>
<feature type="zinc finger region" description="CHC2-type" evidence="12 14">
    <location>
        <begin position="35"/>
        <end position="59"/>
    </location>
</feature>
<name>A0A1F8EF11_9BACT</name>
<dbReference type="NCBIfam" id="TIGR01391">
    <property type="entry name" value="dnaG"/>
    <property type="match status" value="1"/>
</dbReference>
<dbReference type="InterPro" id="IPR013264">
    <property type="entry name" value="DNAG_N"/>
</dbReference>
<dbReference type="PIRSF" id="PIRSF002811">
    <property type="entry name" value="DnaG"/>
    <property type="match status" value="1"/>
</dbReference>
<dbReference type="InterPro" id="IPR036977">
    <property type="entry name" value="DNA_primase_Znf_CHC2"/>
</dbReference>
<dbReference type="GO" id="GO:0005737">
    <property type="term" value="C:cytoplasm"/>
    <property type="evidence" value="ECO:0007669"/>
    <property type="project" value="TreeGrafter"/>
</dbReference>
<dbReference type="AlphaFoldDB" id="A0A1F8EF11"/>
<dbReference type="InterPro" id="IPR030846">
    <property type="entry name" value="DnaG_bac"/>
</dbReference>
<comment type="caution">
    <text evidence="16">The sequence shown here is derived from an EMBL/GenBank/DDBJ whole genome shotgun (WGS) entry which is preliminary data.</text>
</comment>
<organism evidence="16 17">
    <name type="scientific">Candidatus Yanofskybacteria bacterium RIFCSPHIGHO2_01_FULL_41_26</name>
    <dbReference type="NCBI Taxonomy" id="1802661"/>
    <lineage>
        <taxon>Bacteria</taxon>
        <taxon>Candidatus Yanofskyibacteriota</taxon>
    </lineage>
</organism>
<dbReference type="InterPro" id="IPR006295">
    <property type="entry name" value="DNA_primase_DnaG"/>
</dbReference>